<dbReference type="Pfam" id="PF15868">
    <property type="entry name" value="MBF2"/>
    <property type="match status" value="1"/>
</dbReference>
<dbReference type="PANTHER" id="PTHR37685:SF1">
    <property type="entry name" value="GEO11136P1-RELATED"/>
    <property type="match status" value="1"/>
</dbReference>
<proteinExistence type="predicted"/>
<feature type="chain" id="PRO_5005803344" evidence="1">
    <location>
        <begin position="23"/>
        <end position="119"/>
    </location>
</feature>
<dbReference type="OrthoDB" id="8192785at2759"/>
<protein>
    <submittedName>
        <fullName evidence="2">CG34026</fullName>
    </submittedName>
</protein>
<accession>A0A0M5IXJ9</accession>
<dbReference type="AlphaFoldDB" id="A0A0M5IXJ9"/>
<organism evidence="2 3">
    <name type="scientific">Drosophila busckii</name>
    <name type="common">Fruit fly</name>
    <dbReference type="NCBI Taxonomy" id="30019"/>
    <lineage>
        <taxon>Eukaryota</taxon>
        <taxon>Metazoa</taxon>
        <taxon>Ecdysozoa</taxon>
        <taxon>Arthropoda</taxon>
        <taxon>Hexapoda</taxon>
        <taxon>Insecta</taxon>
        <taxon>Pterygota</taxon>
        <taxon>Neoptera</taxon>
        <taxon>Endopterygota</taxon>
        <taxon>Diptera</taxon>
        <taxon>Brachycera</taxon>
        <taxon>Muscomorpha</taxon>
        <taxon>Ephydroidea</taxon>
        <taxon>Drosophilidae</taxon>
        <taxon>Drosophila</taxon>
    </lineage>
</organism>
<sequence length="119" mass="12806">MMAKLTLIATLLVGVFLVGAYAGNDYLWGEVGANDYKLAKDSVHKAFFVGMVLNKKYVFKQKNNLDALTITAIKITDKKKSDGATAVLTHGGPGSKGATIMFTSQRGHGISDVVEIWGR</sequence>
<evidence type="ECO:0000256" key="1">
    <source>
        <dbReference type="SAM" id="SignalP"/>
    </source>
</evidence>
<evidence type="ECO:0000313" key="2">
    <source>
        <dbReference type="EMBL" id="ALC41456.1"/>
    </source>
</evidence>
<dbReference type="PANTHER" id="PTHR37685">
    <property type="entry name" value="GEO11136P1-RELATED"/>
    <property type="match status" value="1"/>
</dbReference>
<evidence type="ECO:0000313" key="3">
    <source>
        <dbReference type="Proteomes" id="UP000494163"/>
    </source>
</evidence>
<feature type="signal peptide" evidence="1">
    <location>
        <begin position="1"/>
        <end position="22"/>
    </location>
</feature>
<dbReference type="Proteomes" id="UP000494163">
    <property type="component" value="Chromosome 2R"/>
</dbReference>
<reference evidence="2 3" key="1">
    <citation type="submission" date="2015-08" db="EMBL/GenBank/DDBJ databases">
        <title>Ancestral chromatin configuration constrains chromatin evolution on differentiating sex chromosomes in Drosophila.</title>
        <authorList>
            <person name="Zhou Q."/>
            <person name="Bachtrog D."/>
        </authorList>
    </citation>
    <scope>NUCLEOTIDE SEQUENCE [LARGE SCALE GENOMIC DNA]</scope>
    <source>
        <tissue evidence="2">Whole larvae</tissue>
    </source>
</reference>
<dbReference type="EMBL" id="CP012524">
    <property type="protein sequence ID" value="ALC41456.1"/>
    <property type="molecule type" value="Genomic_DNA"/>
</dbReference>
<keyword evidence="3" id="KW-1185">Reference proteome</keyword>
<name>A0A0M5IXJ9_DROBS</name>
<keyword evidence="1" id="KW-0732">Signal</keyword>
<gene>
    <name evidence="2" type="ORF">Dbus_chr2Rg1035</name>
</gene>
<dbReference type="OMA" id="WGTIGDN"/>
<dbReference type="InterPro" id="IPR031734">
    <property type="entry name" value="MBF2"/>
</dbReference>